<dbReference type="PROSITE" id="PS51186">
    <property type="entry name" value="GNAT"/>
    <property type="match status" value="1"/>
</dbReference>
<dbReference type="InterPro" id="IPR016181">
    <property type="entry name" value="Acyl_CoA_acyltransferase"/>
</dbReference>
<dbReference type="AlphaFoldDB" id="A0A4V0Z1H6"/>
<organism evidence="4 5">
    <name type="scientific">Leucobacter triazinivorans</name>
    <dbReference type="NCBI Taxonomy" id="1784719"/>
    <lineage>
        <taxon>Bacteria</taxon>
        <taxon>Bacillati</taxon>
        <taxon>Actinomycetota</taxon>
        <taxon>Actinomycetes</taxon>
        <taxon>Micrococcales</taxon>
        <taxon>Microbacteriaceae</taxon>
        <taxon>Leucobacter</taxon>
    </lineage>
</organism>
<feature type="domain" description="N-acetyltransferase" evidence="3">
    <location>
        <begin position="4"/>
        <end position="160"/>
    </location>
</feature>
<proteinExistence type="predicted"/>
<evidence type="ECO:0000259" key="3">
    <source>
        <dbReference type="PROSITE" id="PS51186"/>
    </source>
</evidence>
<dbReference type="Proteomes" id="UP000289260">
    <property type="component" value="Chromosome"/>
</dbReference>
<dbReference type="InterPro" id="IPR050832">
    <property type="entry name" value="Bact_Acetyltransf"/>
</dbReference>
<keyword evidence="2" id="KW-0012">Acyltransferase</keyword>
<keyword evidence="5" id="KW-1185">Reference proteome</keyword>
<dbReference type="SUPFAM" id="SSF55729">
    <property type="entry name" value="Acyl-CoA N-acyltransferases (Nat)"/>
    <property type="match status" value="1"/>
</dbReference>
<dbReference type="GO" id="GO:0016747">
    <property type="term" value="F:acyltransferase activity, transferring groups other than amino-acyl groups"/>
    <property type="evidence" value="ECO:0007669"/>
    <property type="project" value="InterPro"/>
</dbReference>
<dbReference type="OrthoDB" id="273614at2"/>
<dbReference type="PANTHER" id="PTHR43877">
    <property type="entry name" value="AMINOALKYLPHOSPHONATE N-ACETYLTRANSFERASE-RELATED-RELATED"/>
    <property type="match status" value="1"/>
</dbReference>
<dbReference type="Gene3D" id="3.40.630.30">
    <property type="match status" value="1"/>
</dbReference>
<dbReference type="RefSeq" id="WP_130109577.1">
    <property type="nucleotide sequence ID" value="NZ_CP035806.1"/>
</dbReference>
<evidence type="ECO:0000313" key="4">
    <source>
        <dbReference type="EMBL" id="QBE48439.1"/>
    </source>
</evidence>
<dbReference type="CDD" id="cd04301">
    <property type="entry name" value="NAT_SF"/>
    <property type="match status" value="1"/>
</dbReference>
<reference evidence="4 5" key="1">
    <citation type="submission" date="2019-02" db="EMBL/GenBank/DDBJ databases">
        <authorList>
            <person name="Sun L."/>
            <person name="Pan D."/>
            <person name="Wu X."/>
        </authorList>
    </citation>
    <scope>NUCLEOTIDE SEQUENCE [LARGE SCALE GENOMIC DNA]</scope>
    <source>
        <strain evidence="4 5">JW-1</strain>
    </source>
</reference>
<keyword evidence="1 4" id="KW-0808">Transferase</keyword>
<name>A0A4V0Z1H6_9MICO</name>
<protein>
    <submittedName>
        <fullName evidence="4">GNAT family N-acetyltransferase</fullName>
    </submittedName>
</protein>
<sequence>MSEIEVRLAHADEYARIDEAIVEAYAHDYGPNDHPDPNREARVRAQHYDVWVAAEGARVLGSVTSRRIDGPSLHEGVPENDIDVRLLGVSPSARRRGIGALLMRRVIEHARDAGAVAVSLKTQPFMVGAHRLYEGLGFERRPERDGLWFGDTKVLDLHAYVLPLGPLDAAAAAAADDEM</sequence>
<dbReference type="Pfam" id="PF00583">
    <property type="entry name" value="Acetyltransf_1"/>
    <property type="match status" value="1"/>
</dbReference>
<dbReference type="EMBL" id="CP035806">
    <property type="protein sequence ID" value="QBE48439.1"/>
    <property type="molecule type" value="Genomic_DNA"/>
</dbReference>
<evidence type="ECO:0000256" key="1">
    <source>
        <dbReference type="ARBA" id="ARBA00022679"/>
    </source>
</evidence>
<dbReference type="PANTHER" id="PTHR43877:SF2">
    <property type="entry name" value="AMINOALKYLPHOSPHONATE N-ACETYLTRANSFERASE-RELATED"/>
    <property type="match status" value="1"/>
</dbReference>
<accession>A0A4V0Z1H6</accession>
<gene>
    <name evidence="4" type="ORF">EVS81_05950</name>
</gene>
<evidence type="ECO:0000256" key="2">
    <source>
        <dbReference type="ARBA" id="ARBA00023315"/>
    </source>
</evidence>
<evidence type="ECO:0000313" key="5">
    <source>
        <dbReference type="Proteomes" id="UP000289260"/>
    </source>
</evidence>
<dbReference type="InterPro" id="IPR000182">
    <property type="entry name" value="GNAT_dom"/>
</dbReference>
<dbReference type="KEGG" id="ltr:EVS81_05950"/>